<organism evidence="2 3">
    <name type="scientific">Acrobeloides nanus</name>
    <dbReference type="NCBI Taxonomy" id="290746"/>
    <lineage>
        <taxon>Eukaryota</taxon>
        <taxon>Metazoa</taxon>
        <taxon>Ecdysozoa</taxon>
        <taxon>Nematoda</taxon>
        <taxon>Chromadorea</taxon>
        <taxon>Rhabditida</taxon>
        <taxon>Tylenchina</taxon>
        <taxon>Cephalobomorpha</taxon>
        <taxon>Cephaloboidea</taxon>
        <taxon>Cephalobidae</taxon>
        <taxon>Acrobeloides</taxon>
    </lineage>
</organism>
<evidence type="ECO:0000313" key="3">
    <source>
        <dbReference type="WBParaSite" id="ACRNAN_scaffold5924.g30988.t1"/>
    </source>
</evidence>
<feature type="compositionally biased region" description="Basic residues" evidence="1">
    <location>
        <begin position="1"/>
        <end position="13"/>
    </location>
</feature>
<keyword evidence="2" id="KW-1185">Reference proteome</keyword>
<dbReference type="WBParaSite" id="ACRNAN_scaffold5924.g30988.t1">
    <property type="protein sequence ID" value="ACRNAN_scaffold5924.g30988.t1"/>
    <property type="gene ID" value="ACRNAN_scaffold5924.g30988"/>
</dbReference>
<accession>A0A914E5N2</accession>
<proteinExistence type="predicted"/>
<feature type="compositionally biased region" description="Low complexity" evidence="1">
    <location>
        <begin position="14"/>
        <end position="28"/>
    </location>
</feature>
<feature type="region of interest" description="Disordered" evidence="1">
    <location>
        <begin position="1"/>
        <end position="28"/>
    </location>
</feature>
<reference evidence="3" key="1">
    <citation type="submission" date="2022-11" db="UniProtKB">
        <authorList>
            <consortium name="WormBaseParasite"/>
        </authorList>
    </citation>
    <scope>IDENTIFICATION</scope>
</reference>
<name>A0A914E5N2_9BILA</name>
<sequence length="103" mass="11715">MSKPRSSSRRISKFKTTGSNGSSSSTTGKSKFVTRYYLDDTWKSELVIGAVKRKEDFGVGFPQVDSDEDVEEEDPVVLNFEIRLDDDLGFDIFLDDEMDENME</sequence>
<protein>
    <submittedName>
        <fullName evidence="3">Uncharacterized protein</fullName>
    </submittedName>
</protein>
<evidence type="ECO:0000256" key="1">
    <source>
        <dbReference type="SAM" id="MobiDB-lite"/>
    </source>
</evidence>
<dbReference type="AlphaFoldDB" id="A0A914E5N2"/>
<dbReference type="Proteomes" id="UP000887540">
    <property type="component" value="Unplaced"/>
</dbReference>
<evidence type="ECO:0000313" key="2">
    <source>
        <dbReference type="Proteomes" id="UP000887540"/>
    </source>
</evidence>